<evidence type="ECO:0000313" key="7">
    <source>
        <dbReference type="EMBL" id="KPH73722.1"/>
    </source>
</evidence>
<keyword evidence="5 6" id="KW-0472">Membrane</keyword>
<evidence type="ECO:0000256" key="4">
    <source>
        <dbReference type="ARBA" id="ARBA00022989"/>
    </source>
</evidence>
<gene>
    <name evidence="7" type="ORF">AE618_26750</name>
</gene>
<comment type="subcellular location">
    <subcellularLocation>
        <location evidence="1">Cell membrane</location>
        <topology evidence="1">Multi-pass membrane protein</topology>
    </subcellularLocation>
</comment>
<dbReference type="PATRIC" id="fig|1526658.3.peg.4896"/>
<proteinExistence type="predicted"/>
<dbReference type="GO" id="GO:0015075">
    <property type="term" value="F:monoatomic ion transmembrane transporter activity"/>
    <property type="evidence" value="ECO:0007669"/>
    <property type="project" value="InterPro"/>
</dbReference>
<dbReference type="GO" id="GO:0005886">
    <property type="term" value="C:plasma membrane"/>
    <property type="evidence" value="ECO:0007669"/>
    <property type="project" value="UniProtKB-SubCell"/>
</dbReference>
<dbReference type="RefSeq" id="WP_054212080.1">
    <property type="nucleotide sequence ID" value="NZ_LGSZ01000095.1"/>
</dbReference>
<name>A0A0N1MZI4_9HYPH</name>
<keyword evidence="2" id="KW-1003">Cell membrane</keyword>
<evidence type="ECO:0000256" key="3">
    <source>
        <dbReference type="ARBA" id="ARBA00022692"/>
    </source>
</evidence>
<dbReference type="OrthoDB" id="9926395at2"/>
<feature type="transmembrane region" description="Helical" evidence="6">
    <location>
        <begin position="6"/>
        <end position="24"/>
    </location>
</feature>
<organism evidence="7 8">
    <name type="scientific">Bosea vaviloviae</name>
    <dbReference type="NCBI Taxonomy" id="1526658"/>
    <lineage>
        <taxon>Bacteria</taxon>
        <taxon>Pseudomonadati</taxon>
        <taxon>Pseudomonadota</taxon>
        <taxon>Alphaproteobacteria</taxon>
        <taxon>Hyphomicrobiales</taxon>
        <taxon>Boseaceae</taxon>
        <taxon>Bosea</taxon>
    </lineage>
</organism>
<feature type="transmembrane region" description="Helical" evidence="6">
    <location>
        <begin position="62"/>
        <end position="80"/>
    </location>
</feature>
<evidence type="ECO:0000256" key="6">
    <source>
        <dbReference type="SAM" id="Phobius"/>
    </source>
</evidence>
<dbReference type="InterPro" id="IPR007208">
    <property type="entry name" value="MrpF/PhaF-like"/>
</dbReference>
<protein>
    <submittedName>
        <fullName evidence="7">Sodium:proton antiporter</fullName>
    </submittedName>
</protein>
<keyword evidence="3 6" id="KW-0812">Transmembrane</keyword>
<accession>A0A0N1MZI4</accession>
<evidence type="ECO:0000313" key="8">
    <source>
        <dbReference type="Proteomes" id="UP000037822"/>
    </source>
</evidence>
<feature type="transmembrane region" description="Helical" evidence="6">
    <location>
        <begin position="36"/>
        <end position="56"/>
    </location>
</feature>
<dbReference type="AlphaFoldDB" id="A0A0N1MZI4"/>
<keyword evidence="4 6" id="KW-1133">Transmembrane helix</keyword>
<evidence type="ECO:0000256" key="2">
    <source>
        <dbReference type="ARBA" id="ARBA00022475"/>
    </source>
</evidence>
<comment type="caution">
    <text evidence="7">The sequence shown here is derived from an EMBL/GenBank/DDBJ whole genome shotgun (WGS) entry which is preliminary data.</text>
</comment>
<dbReference type="Pfam" id="PF04066">
    <property type="entry name" value="MrpF_PhaF"/>
    <property type="match status" value="1"/>
</dbReference>
<sequence length="95" mass="9427">MAESLTLIALFVLLASAAGLAIVLRSHIAIEKLMAVQLLGTGGAATLLLLGAATAQPALADVALLLVLLSAFSCAAFTLGEGESPEAAAKPDEPS</sequence>
<evidence type="ECO:0000256" key="1">
    <source>
        <dbReference type="ARBA" id="ARBA00004651"/>
    </source>
</evidence>
<dbReference type="Proteomes" id="UP000037822">
    <property type="component" value="Unassembled WGS sequence"/>
</dbReference>
<evidence type="ECO:0000256" key="5">
    <source>
        <dbReference type="ARBA" id="ARBA00023136"/>
    </source>
</evidence>
<dbReference type="EMBL" id="LGSZ01000095">
    <property type="protein sequence ID" value="KPH73722.1"/>
    <property type="molecule type" value="Genomic_DNA"/>
</dbReference>
<keyword evidence="8" id="KW-1185">Reference proteome</keyword>
<reference evidence="7 8" key="1">
    <citation type="submission" date="2015-07" db="EMBL/GenBank/DDBJ databases">
        <title>Whole genome sequencing of Bosea vaviloviae isolated from cave pool.</title>
        <authorList>
            <person name="Tan N.E.H."/>
            <person name="Lee Y.P."/>
            <person name="Gan H.M."/>
            <person name="Barton H."/>
            <person name="Savka M.A."/>
        </authorList>
    </citation>
    <scope>NUCLEOTIDE SEQUENCE [LARGE SCALE GENOMIC DNA]</scope>
    <source>
        <strain evidence="7 8">SD260</strain>
    </source>
</reference>